<gene>
    <name evidence="2" type="ORF">EV692_1759</name>
</gene>
<dbReference type="InterPro" id="IPR018633">
    <property type="entry name" value="DUF2357"/>
</dbReference>
<comment type="caution">
    <text evidence="2">The sequence shown here is derived from an EMBL/GenBank/DDBJ whole genome shotgun (WGS) entry which is preliminary data.</text>
</comment>
<dbReference type="InterPro" id="IPR007505">
    <property type="entry name" value="PDDEXK_7"/>
</dbReference>
<name>A0A4R1KTC7_9PAST</name>
<dbReference type="AlphaFoldDB" id="A0A4R1KTC7"/>
<feature type="domain" description="DUF2357" evidence="1">
    <location>
        <begin position="115"/>
        <end position="360"/>
    </location>
</feature>
<evidence type="ECO:0000259" key="1">
    <source>
        <dbReference type="Pfam" id="PF09823"/>
    </source>
</evidence>
<organism evidence="2 3">
    <name type="scientific">Lonepinella koalarum</name>
    <dbReference type="NCBI Taxonomy" id="53417"/>
    <lineage>
        <taxon>Bacteria</taxon>
        <taxon>Pseudomonadati</taxon>
        <taxon>Pseudomonadota</taxon>
        <taxon>Gammaproteobacteria</taxon>
        <taxon>Pasteurellales</taxon>
        <taxon>Pasteurellaceae</taxon>
        <taxon>Lonepinella</taxon>
    </lineage>
</organism>
<evidence type="ECO:0000313" key="2">
    <source>
        <dbReference type="EMBL" id="TCK68425.1"/>
    </source>
</evidence>
<evidence type="ECO:0000313" key="3">
    <source>
        <dbReference type="Proteomes" id="UP000295496"/>
    </source>
</evidence>
<dbReference type="RefSeq" id="WP_132302352.1">
    <property type="nucleotide sequence ID" value="NZ_CP170642.1"/>
</dbReference>
<accession>A0A4R1KTC7</accession>
<proteinExistence type="predicted"/>
<sequence length="776" mass="91582">MTTCVEIQCDDFELSIETSSNEKRLNVLRDMAYKRGIDLPKSTIYLNGVENFAVNIPTDCEIKNNQFTATQPIFFENSEYALCLIFKKKVVFARSCHYHKIINEKFHLKKNLFFGNIQTKNELGWFILPIEYQLENECVKKIELKFEILPTKIDLKADLPEIYRTIDSEFPLLRFNFLGKTEQDTSESKKRGNFPIFWLAHFRELREQLHRNLKLIIQQPHNRLRDNPKQLKAERIKSKISPRIVEKCMEHLKAGEYNHRYAVNQKYLSVDNAENRFIKFVINQTRKQLQQINRHLFADLSNDEELDFSIFLKDDLNKWQIQLIKLEKYSFLNQLQAEPSGYTSLALQQKSGYGQVYRIWQEMKYYLDFFILNKKVSMKSIAELYEIWCFISVKNIIEQLGFKLKKQTKYKFKQGVLGNIELSNGLNSAFVFEHHDGCEIRLAHEPIFRNYGKTLRSYSVNQKPDIVLEITFPNKNKSIMVFDAKYRVEKKLNQSDDAEQESSIDYAPEDAINQMHRYRDALIYQNEQRLPYKSRPVFGAYVLYPALFEQNVENSDNNPYADTIREIGIGAFPLLPAQNNQGAIWLTEFLRQKLTSQELDFTDNLYLQEETHIPYTGMQQRYHQNLVLTARIGDNRSVDYIEKFRTGTTKYYHIKADIFKPDVQNILVSELSYLAIAYPTDENKWQISHVYPIRTVKKSSRDNLQKNYANELGSENYSQESYYLFEFGESVTLNQIIKNIPIDKFRKSLKLIPFGKLMLSSYFDEIDSLYENLLQI</sequence>
<dbReference type="Pfam" id="PF09823">
    <property type="entry name" value="DUF2357"/>
    <property type="match status" value="1"/>
</dbReference>
<keyword evidence="3" id="KW-1185">Reference proteome</keyword>
<dbReference type="EMBL" id="SMGJ01000005">
    <property type="protein sequence ID" value="TCK68425.1"/>
    <property type="molecule type" value="Genomic_DNA"/>
</dbReference>
<dbReference type="Pfam" id="PF04411">
    <property type="entry name" value="PDDEXK_7"/>
    <property type="match status" value="1"/>
</dbReference>
<dbReference type="Proteomes" id="UP000295496">
    <property type="component" value="Unassembled WGS sequence"/>
</dbReference>
<protein>
    <recommendedName>
        <fullName evidence="1">DUF2357 domain-containing protein</fullName>
    </recommendedName>
</protein>
<reference evidence="2 3" key="1">
    <citation type="submission" date="2019-03" db="EMBL/GenBank/DDBJ databases">
        <title>Genomic Encyclopedia of Type Strains, Phase IV (KMG-IV): sequencing the most valuable type-strain genomes for metagenomic binning, comparative biology and taxonomic classification.</title>
        <authorList>
            <person name="Goeker M."/>
        </authorList>
    </citation>
    <scope>NUCLEOTIDE SEQUENCE [LARGE SCALE GENOMIC DNA]</scope>
    <source>
        <strain evidence="2 3">DSM 10053</strain>
    </source>
</reference>